<dbReference type="Pfam" id="PF13275">
    <property type="entry name" value="S4_2"/>
    <property type="match status" value="1"/>
</dbReference>
<keyword evidence="1" id="KW-0694">RNA-binding</keyword>
<keyword evidence="3" id="KW-1185">Reference proteome</keyword>
<evidence type="ECO:0000313" key="3">
    <source>
        <dbReference type="Proteomes" id="UP000256269"/>
    </source>
</evidence>
<dbReference type="GO" id="GO:0003723">
    <property type="term" value="F:RNA binding"/>
    <property type="evidence" value="ECO:0007669"/>
    <property type="project" value="UniProtKB-KW"/>
</dbReference>
<protein>
    <submittedName>
        <fullName evidence="2">Ribosome-associated protein</fullName>
    </submittedName>
</protein>
<dbReference type="AlphaFoldDB" id="A0A3E0H1U7"/>
<evidence type="ECO:0000256" key="1">
    <source>
        <dbReference type="PROSITE-ProRule" id="PRU00182"/>
    </source>
</evidence>
<dbReference type="RefSeq" id="WP_116179188.1">
    <property type="nucleotide sequence ID" value="NZ_CP144375.1"/>
</dbReference>
<gene>
    <name evidence="2" type="ORF">BCF44_11527</name>
</gene>
<dbReference type="EMBL" id="QUNO01000015">
    <property type="protein sequence ID" value="REH37023.1"/>
    <property type="molecule type" value="Genomic_DNA"/>
</dbReference>
<comment type="caution">
    <text evidence="2">The sequence shown here is derived from an EMBL/GenBank/DDBJ whole genome shotgun (WGS) entry which is preliminary data.</text>
</comment>
<dbReference type="Gene3D" id="3.10.290.10">
    <property type="entry name" value="RNA-binding S4 domain"/>
    <property type="match status" value="1"/>
</dbReference>
<dbReference type="InterPro" id="IPR036986">
    <property type="entry name" value="S4_RNA-bd_sf"/>
</dbReference>
<dbReference type="SUPFAM" id="SSF55174">
    <property type="entry name" value="Alpha-L RNA-binding motif"/>
    <property type="match status" value="1"/>
</dbReference>
<sequence length="76" mass="8192">MPTSPIRTVEITDQTIRLGQFLKLADLAEDGTHARELLEDGAVTVNGRAESRRGRQLVDGDVVAVDGQRARLAAHG</sequence>
<reference evidence="2 3" key="1">
    <citation type="submission" date="2018-08" db="EMBL/GenBank/DDBJ databases">
        <title>Genomic Encyclopedia of Archaeal and Bacterial Type Strains, Phase II (KMG-II): from individual species to whole genera.</title>
        <authorList>
            <person name="Goeker M."/>
        </authorList>
    </citation>
    <scope>NUCLEOTIDE SEQUENCE [LARGE SCALE GENOMIC DNA]</scope>
    <source>
        <strain evidence="2 3">DSM 45791</strain>
    </source>
</reference>
<proteinExistence type="predicted"/>
<dbReference type="PROSITE" id="PS50889">
    <property type="entry name" value="S4"/>
    <property type="match status" value="1"/>
</dbReference>
<evidence type="ECO:0000313" key="2">
    <source>
        <dbReference type="EMBL" id="REH37023.1"/>
    </source>
</evidence>
<dbReference type="OrthoDB" id="9811532at2"/>
<name>A0A3E0H1U7_9PSEU</name>
<organism evidence="2 3">
    <name type="scientific">Kutzneria buriramensis</name>
    <dbReference type="NCBI Taxonomy" id="1045776"/>
    <lineage>
        <taxon>Bacteria</taxon>
        <taxon>Bacillati</taxon>
        <taxon>Actinomycetota</taxon>
        <taxon>Actinomycetes</taxon>
        <taxon>Pseudonocardiales</taxon>
        <taxon>Pseudonocardiaceae</taxon>
        <taxon>Kutzneria</taxon>
    </lineage>
</organism>
<accession>A0A3E0H1U7</accession>
<dbReference type="Proteomes" id="UP000256269">
    <property type="component" value="Unassembled WGS sequence"/>
</dbReference>
<dbReference type="CDD" id="cd00165">
    <property type="entry name" value="S4"/>
    <property type="match status" value="1"/>
</dbReference>